<dbReference type="InterPro" id="IPR007549">
    <property type="entry name" value="DUF512"/>
</dbReference>
<dbReference type="EMBL" id="BARS01036869">
    <property type="protein sequence ID" value="GAG19865.1"/>
    <property type="molecule type" value="Genomic_DNA"/>
</dbReference>
<dbReference type="Pfam" id="PF04459">
    <property type="entry name" value="DUF512"/>
    <property type="match status" value="1"/>
</dbReference>
<evidence type="ECO:0000313" key="2">
    <source>
        <dbReference type="EMBL" id="GAG19865.1"/>
    </source>
</evidence>
<comment type="caution">
    <text evidence="2">The sequence shown here is derived from an EMBL/GenBank/DDBJ whole genome shotgun (WGS) entry which is preliminary data.</text>
</comment>
<feature type="domain" description="DUF512" evidence="1">
    <location>
        <begin position="3"/>
        <end position="122"/>
    </location>
</feature>
<evidence type="ECO:0000259" key="1">
    <source>
        <dbReference type="Pfam" id="PF04459"/>
    </source>
</evidence>
<sequence>LLLQNLARATRRLAAGTAGDLKGGLVTGLMCAPIVDSLVKRVDAAGAGAMDVVPIENRFLGASVTTAGLIAGRDIIEQTKSRTPSLRGPLYVPERSLRDGSFIDDVTLREVEEELKAPVIPLDLPGDIVPPKPDA</sequence>
<feature type="non-terminal residue" evidence="2">
    <location>
        <position position="1"/>
    </location>
</feature>
<accession>X0VNM5</accession>
<reference evidence="2" key="1">
    <citation type="journal article" date="2014" name="Front. Microbiol.">
        <title>High frequency of phylogenetically diverse reductive dehalogenase-homologous genes in deep subseafloor sedimentary metagenomes.</title>
        <authorList>
            <person name="Kawai M."/>
            <person name="Futagami T."/>
            <person name="Toyoda A."/>
            <person name="Takaki Y."/>
            <person name="Nishi S."/>
            <person name="Hori S."/>
            <person name="Arai W."/>
            <person name="Tsubouchi T."/>
            <person name="Morono Y."/>
            <person name="Uchiyama I."/>
            <person name="Ito T."/>
            <person name="Fujiyama A."/>
            <person name="Inagaki F."/>
            <person name="Takami H."/>
        </authorList>
    </citation>
    <scope>NUCLEOTIDE SEQUENCE</scope>
    <source>
        <strain evidence="2">Expedition CK06-06</strain>
    </source>
</reference>
<protein>
    <recommendedName>
        <fullName evidence="1">DUF512 domain-containing protein</fullName>
    </recommendedName>
</protein>
<dbReference type="AlphaFoldDB" id="X0VNM5"/>
<name>X0VNM5_9ZZZZ</name>
<organism evidence="2">
    <name type="scientific">marine sediment metagenome</name>
    <dbReference type="NCBI Taxonomy" id="412755"/>
    <lineage>
        <taxon>unclassified sequences</taxon>
        <taxon>metagenomes</taxon>
        <taxon>ecological metagenomes</taxon>
    </lineage>
</organism>
<gene>
    <name evidence="2" type="ORF">S01H1_56612</name>
</gene>
<proteinExistence type="predicted"/>